<protein>
    <submittedName>
        <fullName evidence="4">Putative methyltransferase</fullName>
    </submittedName>
</protein>
<dbReference type="Gene3D" id="3.40.50.150">
    <property type="entry name" value="Vaccinia Virus protein VP39"/>
    <property type="match status" value="1"/>
</dbReference>
<evidence type="ECO:0000256" key="1">
    <source>
        <dbReference type="ARBA" id="ARBA00022603"/>
    </source>
</evidence>
<keyword evidence="1 4" id="KW-0489">Methyltransferase</keyword>
<dbReference type="Pfam" id="PF10017">
    <property type="entry name" value="Methyltransf_33"/>
    <property type="match status" value="1"/>
</dbReference>
<gene>
    <name evidence="4" type="ORF">OLMES_0872</name>
</gene>
<dbReference type="GO" id="GO:0032259">
    <property type="term" value="P:methylation"/>
    <property type="evidence" value="ECO:0007669"/>
    <property type="project" value="UniProtKB-KW"/>
</dbReference>
<dbReference type="InterPro" id="IPR051128">
    <property type="entry name" value="EgtD_Methyltrsf_superfamily"/>
</dbReference>
<dbReference type="InterPro" id="IPR017804">
    <property type="entry name" value="MeTrfase_EgtD-like"/>
</dbReference>
<accession>A0A1Y0I427</accession>
<evidence type="ECO:0000256" key="2">
    <source>
        <dbReference type="ARBA" id="ARBA00022679"/>
    </source>
</evidence>
<proteinExistence type="predicted"/>
<sequence length="341" mass="38684">MLPLSTEFSTESLVRFYQVAGEDTTDHCHQVLDGLQLEQKTISPKYFYDERGSELFDQITRLPEYYPTRTEQAILELFGAEIAQALDSETLLIEPGSGGCQKVRELLQHRFPAAYAPIEISGDYLKKAVSRLSREYPDMDIHAICADFTTLNRLPGELDGEKRVAFFPGSTIGNFEPEKAAGLLRNFAELVGDDGALLLGVDTLKDADVLHAAYNDAQGITAEFNLNMLDHLNRLIGAEFDRRYFHHEAFFNETSERIEMHLRCDRAHSVKVGSRTVDFQQGETIHTENSYKYSPERLDQLVSRAGFERQQSWFDDDQQFGFHLLKRVTSIAGQDELSGRS</sequence>
<organism evidence="4 5">
    <name type="scientific">Oleiphilus messinensis</name>
    <dbReference type="NCBI Taxonomy" id="141451"/>
    <lineage>
        <taxon>Bacteria</taxon>
        <taxon>Pseudomonadati</taxon>
        <taxon>Pseudomonadota</taxon>
        <taxon>Gammaproteobacteria</taxon>
        <taxon>Oceanospirillales</taxon>
        <taxon>Oleiphilaceae</taxon>
        <taxon>Oleiphilus</taxon>
    </lineage>
</organism>
<dbReference type="InterPro" id="IPR029063">
    <property type="entry name" value="SAM-dependent_MTases_sf"/>
</dbReference>
<reference evidence="4 5" key="1">
    <citation type="submission" date="2017-05" db="EMBL/GenBank/DDBJ databases">
        <title>Genomic insights into alkan degradation activity of Oleiphilus messinensis.</title>
        <authorList>
            <person name="Kozyavkin S.A."/>
            <person name="Slesarev A.I."/>
            <person name="Golyshin P.N."/>
            <person name="Korzhenkov A."/>
            <person name="Golyshina O.N."/>
            <person name="Toshchakov S.V."/>
        </authorList>
    </citation>
    <scope>NUCLEOTIDE SEQUENCE [LARGE SCALE GENOMIC DNA]</scope>
    <source>
        <strain evidence="4 5">ME102</strain>
    </source>
</reference>
<dbReference type="KEGG" id="ome:OLMES_0872"/>
<evidence type="ECO:0000313" key="5">
    <source>
        <dbReference type="Proteomes" id="UP000196027"/>
    </source>
</evidence>
<feature type="domain" description="Histidine-specific methyltransferase SAM-dependent" evidence="3">
    <location>
        <begin position="29"/>
        <end position="326"/>
    </location>
</feature>
<dbReference type="InterPro" id="IPR019257">
    <property type="entry name" value="MeTrfase_dom"/>
</dbReference>
<name>A0A1Y0I427_9GAMM</name>
<dbReference type="PIRSF" id="PIRSF018005">
    <property type="entry name" value="UCP018005"/>
    <property type="match status" value="1"/>
</dbReference>
<dbReference type="RefSeq" id="WP_087460113.1">
    <property type="nucleotide sequence ID" value="NZ_CP021425.1"/>
</dbReference>
<dbReference type="PANTHER" id="PTHR43397:SF1">
    <property type="entry name" value="ERGOTHIONEINE BIOSYNTHESIS PROTEIN 1"/>
    <property type="match status" value="1"/>
</dbReference>
<dbReference type="PANTHER" id="PTHR43397">
    <property type="entry name" value="ERGOTHIONEINE BIOSYNTHESIS PROTEIN 1"/>
    <property type="match status" value="1"/>
</dbReference>
<keyword evidence="5" id="KW-1185">Reference proteome</keyword>
<dbReference type="NCBIfam" id="TIGR03438">
    <property type="entry name" value="egtD_ergothio"/>
    <property type="match status" value="1"/>
</dbReference>
<dbReference type="SUPFAM" id="SSF53335">
    <property type="entry name" value="S-adenosyl-L-methionine-dependent methyltransferases"/>
    <property type="match status" value="1"/>
</dbReference>
<dbReference type="GO" id="GO:0008168">
    <property type="term" value="F:methyltransferase activity"/>
    <property type="evidence" value="ECO:0007669"/>
    <property type="project" value="UniProtKB-KW"/>
</dbReference>
<dbReference type="Proteomes" id="UP000196027">
    <property type="component" value="Chromosome"/>
</dbReference>
<dbReference type="AlphaFoldDB" id="A0A1Y0I427"/>
<dbReference type="OrthoDB" id="5289726at2"/>
<evidence type="ECO:0000259" key="3">
    <source>
        <dbReference type="Pfam" id="PF10017"/>
    </source>
</evidence>
<dbReference type="EMBL" id="CP021425">
    <property type="protein sequence ID" value="ARU54959.1"/>
    <property type="molecule type" value="Genomic_DNA"/>
</dbReference>
<dbReference type="InterPro" id="IPR035094">
    <property type="entry name" value="EgtD"/>
</dbReference>
<evidence type="ECO:0000313" key="4">
    <source>
        <dbReference type="EMBL" id="ARU54959.1"/>
    </source>
</evidence>
<keyword evidence="2 4" id="KW-0808">Transferase</keyword>